<dbReference type="GO" id="GO:0005524">
    <property type="term" value="F:ATP binding"/>
    <property type="evidence" value="ECO:0007669"/>
    <property type="project" value="UniProtKB-UniRule"/>
</dbReference>
<feature type="domain" description="PII-uridylyltransferase/Glutamine-synthetase adenylyltransferase" evidence="9">
    <location>
        <begin position="285"/>
        <end position="430"/>
    </location>
</feature>
<dbReference type="SUPFAM" id="SSF81593">
    <property type="entry name" value="Nucleotidyltransferase substrate binding subunit/domain"/>
    <property type="match status" value="2"/>
</dbReference>
<dbReference type="AlphaFoldDB" id="A0A210RWE0"/>
<evidence type="ECO:0000256" key="1">
    <source>
        <dbReference type="ARBA" id="ARBA00022679"/>
    </source>
</evidence>
<dbReference type="GO" id="GO:0047388">
    <property type="term" value="F:[glutamine synthetase]-adenylyl-L-tyrosine phosphorylase activity"/>
    <property type="evidence" value="ECO:0007669"/>
    <property type="project" value="UniProtKB-EC"/>
</dbReference>
<comment type="caution">
    <text evidence="10">The sequence shown here is derived from an EMBL/GenBank/DDBJ whole genome shotgun (WGS) entry which is preliminary data.</text>
</comment>
<keyword evidence="1 7" id="KW-0808">Transferase</keyword>
<feature type="region of interest" description="Adenylyl transferase" evidence="7">
    <location>
        <begin position="433"/>
        <end position="937"/>
    </location>
</feature>
<protein>
    <recommendedName>
        <fullName evidence="7">Bifunctional glutamine synthetase adenylyltransferase/adenylyl-removing enzyme</fullName>
    </recommendedName>
    <alternativeName>
        <fullName evidence="7">ATP:glutamine synthetase adenylyltransferase</fullName>
    </alternativeName>
    <alternativeName>
        <fullName evidence="7">ATase</fullName>
    </alternativeName>
    <domain>
        <recommendedName>
            <fullName evidence="7">Glutamine synthetase adenylyl-L-tyrosine phosphorylase</fullName>
            <ecNumber evidence="7">2.7.7.89</ecNumber>
        </recommendedName>
        <alternativeName>
            <fullName evidence="7">Adenylyl removase</fullName>
            <shortName evidence="7">AR</shortName>
            <shortName evidence="7">AT-N</shortName>
        </alternativeName>
    </domain>
    <domain>
        <recommendedName>
            <fullName evidence="7">Glutamine synthetase adenylyl transferase</fullName>
            <ecNumber evidence="7">2.7.7.42</ecNumber>
        </recommendedName>
        <alternativeName>
            <fullName evidence="7">Adenylyl transferase</fullName>
            <shortName evidence="7">AT</shortName>
            <shortName evidence="7">AT-C</shortName>
        </alternativeName>
    </domain>
</protein>
<comment type="catalytic activity">
    <reaction evidence="7">
        <text>[glutamine synthetase]-O(4)-(5'-adenylyl)-L-tyrosine + phosphate = [glutamine synthetase]-L-tyrosine + ADP</text>
        <dbReference type="Rhea" id="RHEA:43716"/>
        <dbReference type="Rhea" id="RHEA-COMP:10660"/>
        <dbReference type="Rhea" id="RHEA-COMP:10661"/>
        <dbReference type="ChEBI" id="CHEBI:43474"/>
        <dbReference type="ChEBI" id="CHEBI:46858"/>
        <dbReference type="ChEBI" id="CHEBI:83624"/>
        <dbReference type="ChEBI" id="CHEBI:456216"/>
        <dbReference type="EC" id="2.7.7.89"/>
    </reaction>
</comment>
<evidence type="ECO:0000313" key="10">
    <source>
        <dbReference type="EMBL" id="OWF65274.1"/>
    </source>
</evidence>
<evidence type="ECO:0000256" key="2">
    <source>
        <dbReference type="ARBA" id="ARBA00022695"/>
    </source>
</evidence>
<dbReference type="InterPro" id="IPR005190">
    <property type="entry name" value="GlnE_rpt_dom"/>
</dbReference>
<dbReference type="Pfam" id="PF03710">
    <property type="entry name" value="GlnE"/>
    <property type="match status" value="2"/>
</dbReference>
<dbReference type="GO" id="GO:0000820">
    <property type="term" value="P:regulation of glutamine family amino acid metabolic process"/>
    <property type="evidence" value="ECO:0007669"/>
    <property type="project" value="UniProtKB-UniRule"/>
</dbReference>
<comment type="function">
    <text evidence="7">Involved in the regulation of glutamine synthetase GlnA, a key enzyme in the process to assimilate ammonia. When cellular nitrogen levels are high, the C-terminal adenylyl transferase (AT) inactivates GlnA by covalent transfer of an adenylyl group from ATP to specific tyrosine residue of GlnA, thus reducing its activity. Conversely, when nitrogen levels are low, the N-terminal adenylyl removase (AR) activates GlnA by removing the adenylyl group by phosphorolysis, increasing its activity. The regulatory region of GlnE binds the signal transduction protein PII (GlnB) which indicates the nitrogen status of the cell.</text>
</comment>
<comment type="cofactor">
    <cofactor evidence="7">
        <name>Mg(2+)</name>
        <dbReference type="ChEBI" id="CHEBI:18420"/>
    </cofactor>
</comment>
<keyword evidence="3 7" id="KW-0547">Nucleotide-binding</keyword>
<dbReference type="FunFam" id="1.20.120.330:FF:000005">
    <property type="entry name" value="Bifunctional glutamine synthetase adenylyltransferase/adenylyl-removing enzyme"/>
    <property type="match status" value="1"/>
</dbReference>
<dbReference type="GO" id="GO:0005829">
    <property type="term" value="C:cytosol"/>
    <property type="evidence" value="ECO:0007669"/>
    <property type="project" value="TreeGrafter"/>
</dbReference>
<name>A0A210RWE0_9BURK</name>
<dbReference type="InterPro" id="IPR013546">
    <property type="entry name" value="PII_UdlTrfase/GS_AdlTrfase"/>
</dbReference>
<comment type="catalytic activity">
    <reaction evidence="7">
        <text>[glutamine synthetase]-L-tyrosine + ATP = [glutamine synthetase]-O(4)-(5'-adenylyl)-L-tyrosine + diphosphate</text>
        <dbReference type="Rhea" id="RHEA:18589"/>
        <dbReference type="Rhea" id="RHEA-COMP:10660"/>
        <dbReference type="Rhea" id="RHEA-COMP:10661"/>
        <dbReference type="ChEBI" id="CHEBI:30616"/>
        <dbReference type="ChEBI" id="CHEBI:33019"/>
        <dbReference type="ChEBI" id="CHEBI:46858"/>
        <dbReference type="ChEBI" id="CHEBI:83624"/>
        <dbReference type="EC" id="2.7.7.42"/>
    </reaction>
</comment>
<dbReference type="InterPro" id="IPR023057">
    <property type="entry name" value="GlnE"/>
</dbReference>
<evidence type="ECO:0000313" key="11">
    <source>
        <dbReference type="Proteomes" id="UP000196880"/>
    </source>
</evidence>
<dbReference type="EC" id="2.7.7.89" evidence="7"/>
<dbReference type="PANTHER" id="PTHR30621">
    <property type="entry name" value="GLUTAMINE SYNTHETASE ADENYLYLTRANSFERASE"/>
    <property type="match status" value="1"/>
</dbReference>
<keyword evidence="4 7" id="KW-0067">ATP-binding</keyword>
<dbReference type="EC" id="2.7.7.42" evidence="7"/>
<dbReference type="EMBL" id="NAIA01000003">
    <property type="protein sequence ID" value="OWF65274.1"/>
    <property type="molecule type" value="Genomic_DNA"/>
</dbReference>
<proteinExistence type="inferred from homology"/>
<feature type="region of interest" description="Adenylyl removase" evidence="7">
    <location>
        <begin position="1"/>
        <end position="433"/>
    </location>
</feature>
<dbReference type="RefSeq" id="WP_087909466.1">
    <property type="nucleotide sequence ID" value="NZ_NAIA01000003.1"/>
</dbReference>
<dbReference type="InterPro" id="IPR043519">
    <property type="entry name" value="NT_sf"/>
</dbReference>
<dbReference type="SUPFAM" id="SSF81301">
    <property type="entry name" value="Nucleotidyltransferase"/>
    <property type="match status" value="2"/>
</dbReference>
<dbReference type="HAMAP" id="MF_00802">
    <property type="entry name" value="GlnE"/>
    <property type="match status" value="1"/>
</dbReference>
<dbReference type="OrthoDB" id="9759366at2"/>
<keyword evidence="6 7" id="KW-0511">Multifunctional enzyme</keyword>
<dbReference type="GO" id="GO:0000287">
    <property type="term" value="F:magnesium ion binding"/>
    <property type="evidence" value="ECO:0007669"/>
    <property type="project" value="UniProtKB-UniRule"/>
</dbReference>
<keyword evidence="2 7" id="KW-0548">Nucleotidyltransferase</keyword>
<dbReference type="Pfam" id="PF08335">
    <property type="entry name" value="GlnD_UR_UTase"/>
    <property type="match status" value="2"/>
</dbReference>
<dbReference type="Gene3D" id="3.30.460.10">
    <property type="entry name" value="Beta Polymerase, domain 2"/>
    <property type="match status" value="2"/>
</dbReference>
<evidence type="ECO:0000256" key="7">
    <source>
        <dbReference type="HAMAP-Rule" id="MF_00802"/>
    </source>
</evidence>
<evidence type="ECO:0000256" key="6">
    <source>
        <dbReference type="ARBA" id="ARBA00023268"/>
    </source>
</evidence>
<dbReference type="PANTHER" id="PTHR30621:SF0">
    <property type="entry name" value="BIFUNCTIONAL GLUTAMINE SYNTHETASE ADENYLYLTRANSFERASE_ADENYLYL-REMOVING ENZYME"/>
    <property type="match status" value="1"/>
</dbReference>
<accession>A0A210RWE0</accession>
<evidence type="ECO:0000259" key="8">
    <source>
        <dbReference type="Pfam" id="PF03710"/>
    </source>
</evidence>
<dbReference type="Gene3D" id="1.20.120.1510">
    <property type="match status" value="1"/>
</dbReference>
<feature type="domain" description="PII-uridylyltransferase/Glutamine-synthetase adenylyltransferase" evidence="9">
    <location>
        <begin position="810"/>
        <end position="902"/>
    </location>
</feature>
<dbReference type="GO" id="GO:0008882">
    <property type="term" value="F:[glutamate-ammonia-ligase] adenylyltransferase activity"/>
    <property type="evidence" value="ECO:0007669"/>
    <property type="project" value="UniProtKB-UniRule"/>
</dbReference>
<sequence>MDEFSRQIAFLEQHSTYARRWLNARPEWIDWLRSCGQIKVDLQGIQNLLKTSGISQQGLGLEEAQFMANLRLARQRLMIWIAFRDLNGMASLDEVTHGLSHFAELAVANSIAYIREDLKNRFGLPWSKPNNAEMPLMVVGMGKLGGLELNLSSDIDLIFLYEHEGETLGGPKSLSNHEWFSRMGKHLMRLLSEHDENGFVFRVDMRLRPNGDSGPLVCSLEMLEEYLLVQGREWERYAWIKGRLIAPLPGSSEHLYCAKELDQLIRPFVYRRHLDYGVIASIRDLHAQIQHEADKRSSGHQGRSRDIKLGRGGIREIEFLAQMFQLMRGGTDPRFRIRPTLEVLSLIGRRGILPSEEIEALQSAYIFLRRLEHRIQVWDDQQTHYLPDDESARSRLASSMAEGGLESESQSFMAELDRHQNNVARLFEKAFLLDDSSRLELVPIDLSWEPDAQYFPQTLARWSLWVDSPKQRQLPEKSRLIFDNLMRKAAESLQHDGGDQALLRFFDLLEAIARRSAYLSILAEYPRALFNVLDLLKASQWGAQYLTRHPHLLDHLLNSRTEMALIEQPKEYWQEVKANLNMRLDDVMAEGDGSEQAMDILRVTHHTETFITLLADLGIGVDEPLSVEKVSDHLSALADLMLQTTFERVWPGVAQKFGLPQDFLAPFAVISYGKLGGKELGYASDLDLVFLYQSDEADYAAQEIYALLAKRMINWLTAFTSTGSLFEIDTRLRPNGSAGFLVTNAEAFKKYQMREGDNAAWVWEHQALTRARCSAGNAVVGLDFELVRSEVLSQQRNIDQLRIEILEMRRKVHAGHPNASGEFDLKHDSGGMVDIEFIVQFLVLAYSHQHSQLIGNLGNIALLRIAGEVGLVDQKIAHLVGSAYRLLRSRQHRLRLDGAEKTRIKLDNESELRDARSVVTSLWLEIFQAPSDAERSS</sequence>
<reference evidence="10 11" key="1">
    <citation type="submission" date="2017-03" db="EMBL/GenBank/DDBJ databases">
        <title>New species Polynucleobacter sp. MWH-EgelM1-30-B4.</title>
        <authorList>
            <person name="Hahn M.W."/>
        </authorList>
    </citation>
    <scope>NUCLEOTIDE SEQUENCE [LARGE SCALE GENOMIC DNA]</scope>
    <source>
        <strain evidence="10 11">MWH-EgelM1-30-B4</strain>
    </source>
</reference>
<dbReference type="Gene3D" id="1.20.120.330">
    <property type="entry name" value="Nucleotidyltransferases domain 2"/>
    <property type="match status" value="2"/>
</dbReference>
<keyword evidence="11" id="KW-1185">Reference proteome</keyword>
<dbReference type="NCBIfam" id="NF008292">
    <property type="entry name" value="PRK11072.1"/>
    <property type="match status" value="1"/>
</dbReference>
<evidence type="ECO:0000259" key="9">
    <source>
        <dbReference type="Pfam" id="PF08335"/>
    </source>
</evidence>
<keyword evidence="5 7" id="KW-0460">Magnesium</keyword>
<evidence type="ECO:0000256" key="3">
    <source>
        <dbReference type="ARBA" id="ARBA00022741"/>
    </source>
</evidence>
<organism evidence="10 11">
    <name type="scientific">Polynucleobacter hirudinilacicola</name>
    <dbReference type="NCBI Taxonomy" id="1743166"/>
    <lineage>
        <taxon>Bacteria</taxon>
        <taxon>Pseudomonadati</taxon>
        <taxon>Pseudomonadota</taxon>
        <taxon>Betaproteobacteria</taxon>
        <taxon>Burkholderiales</taxon>
        <taxon>Burkholderiaceae</taxon>
        <taxon>Polynucleobacter</taxon>
    </lineage>
</organism>
<feature type="domain" description="Glutamate-ammonia ligase adenylyltransferase repeated" evidence="8">
    <location>
        <begin position="62"/>
        <end position="246"/>
    </location>
</feature>
<feature type="domain" description="Glutamate-ammonia ligase adenylyltransferase repeated" evidence="8">
    <location>
        <begin position="532"/>
        <end position="784"/>
    </location>
</feature>
<gene>
    <name evidence="7" type="primary">glnE</name>
    <name evidence="10" type="ORF">B6A14_05570</name>
</gene>
<dbReference type="CDD" id="cd05401">
    <property type="entry name" value="NT_GlnE_GlnD_like"/>
    <property type="match status" value="2"/>
</dbReference>
<comment type="similarity">
    <text evidence="7">Belongs to the GlnE family.</text>
</comment>
<dbReference type="Proteomes" id="UP000196880">
    <property type="component" value="Unassembled WGS sequence"/>
</dbReference>
<evidence type="ECO:0000256" key="4">
    <source>
        <dbReference type="ARBA" id="ARBA00022840"/>
    </source>
</evidence>
<evidence type="ECO:0000256" key="5">
    <source>
        <dbReference type="ARBA" id="ARBA00022842"/>
    </source>
</evidence>